<keyword evidence="3" id="KW-0804">Transcription</keyword>
<keyword evidence="2" id="KW-0238">DNA-binding</keyword>
<dbReference type="InterPro" id="IPR051081">
    <property type="entry name" value="HTH_MetalResp_TranReg"/>
</dbReference>
<name>A0A1H4LE73_9MICC</name>
<proteinExistence type="predicted"/>
<dbReference type="NCBIfam" id="NF033788">
    <property type="entry name" value="HTH_metalloreg"/>
    <property type="match status" value="1"/>
</dbReference>
<dbReference type="PROSITE" id="PS50987">
    <property type="entry name" value="HTH_ARSR_2"/>
    <property type="match status" value="1"/>
</dbReference>
<dbReference type="STRING" id="156980.SAMN04489745_0975"/>
<gene>
    <name evidence="6" type="ORF">SAMN04489745_0975</name>
</gene>
<dbReference type="AlphaFoldDB" id="A0A1H4LE73"/>
<dbReference type="RefSeq" id="WP_066215878.1">
    <property type="nucleotide sequence ID" value="NZ_FNSN01000003.1"/>
</dbReference>
<dbReference type="Pfam" id="PF01022">
    <property type="entry name" value="HTH_5"/>
    <property type="match status" value="1"/>
</dbReference>
<dbReference type="InterPro" id="IPR011991">
    <property type="entry name" value="ArsR-like_HTH"/>
</dbReference>
<evidence type="ECO:0000256" key="1">
    <source>
        <dbReference type="ARBA" id="ARBA00023015"/>
    </source>
</evidence>
<dbReference type="CDD" id="cd00090">
    <property type="entry name" value="HTH_ARSR"/>
    <property type="match status" value="1"/>
</dbReference>
<dbReference type="Gene3D" id="1.10.10.10">
    <property type="entry name" value="Winged helix-like DNA-binding domain superfamily/Winged helix DNA-binding domain"/>
    <property type="match status" value="1"/>
</dbReference>
<dbReference type="InterPro" id="IPR036388">
    <property type="entry name" value="WH-like_DNA-bd_sf"/>
</dbReference>
<evidence type="ECO:0000259" key="5">
    <source>
        <dbReference type="PROSITE" id="PS50987"/>
    </source>
</evidence>
<evidence type="ECO:0000256" key="2">
    <source>
        <dbReference type="ARBA" id="ARBA00023125"/>
    </source>
</evidence>
<keyword evidence="7" id="KW-1185">Reference proteome</keyword>
<dbReference type="PRINTS" id="PR00778">
    <property type="entry name" value="HTHARSR"/>
</dbReference>
<keyword evidence="1" id="KW-0805">Transcription regulation</keyword>
<reference evidence="6 7" key="1">
    <citation type="submission" date="2016-10" db="EMBL/GenBank/DDBJ databases">
        <authorList>
            <person name="de Groot N.N."/>
        </authorList>
    </citation>
    <scope>NUCLEOTIDE SEQUENCE [LARGE SCALE GENOMIC DNA]</scope>
    <source>
        <strain evidence="6 7">DSM 10495</strain>
    </source>
</reference>
<evidence type="ECO:0000313" key="6">
    <source>
        <dbReference type="EMBL" id="SEB69001.1"/>
    </source>
</evidence>
<protein>
    <submittedName>
        <fullName evidence="6">Transcriptional regulator, ArsR family</fullName>
    </submittedName>
</protein>
<dbReference type="InterPro" id="IPR036390">
    <property type="entry name" value="WH_DNA-bd_sf"/>
</dbReference>
<evidence type="ECO:0000256" key="3">
    <source>
        <dbReference type="ARBA" id="ARBA00023163"/>
    </source>
</evidence>
<dbReference type="GO" id="GO:0003677">
    <property type="term" value="F:DNA binding"/>
    <property type="evidence" value="ECO:0007669"/>
    <property type="project" value="UniProtKB-KW"/>
</dbReference>
<feature type="domain" description="HTH arsR-type" evidence="5">
    <location>
        <begin position="1"/>
        <end position="92"/>
    </location>
</feature>
<dbReference type="EMBL" id="FNSN01000003">
    <property type="protein sequence ID" value="SEB69001.1"/>
    <property type="molecule type" value="Genomic_DNA"/>
</dbReference>
<evidence type="ECO:0000313" key="7">
    <source>
        <dbReference type="Proteomes" id="UP000182652"/>
    </source>
</evidence>
<dbReference type="InterPro" id="IPR001845">
    <property type="entry name" value="HTH_ArsR_DNA-bd_dom"/>
</dbReference>
<feature type="compositionally biased region" description="Low complexity" evidence="4">
    <location>
        <begin position="99"/>
        <end position="110"/>
    </location>
</feature>
<dbReference type="SUPFAM" id="SSF46785">
    <property type="entry name" value="Winged helix' DNA-binding domain"/>
    <property type="match status" value="1"/>
</dbReference>
<dbReference type="Proteomes" id="UP000182652">
    <property type="component" value="Unassembled WGS sequence"/>
</dbReference>
<evidence type="ECO:0000256" key="4">
    <source>
        <dbReference type="SAM" id="MobiDB-lite"/>
    </source>
</evidence>
<dbReference type="PANTHER" id="PTHR33154:SF33">
    <property type="entry name" value="TRANSCRIPTIONAL REPRESSOR SDPR"/>
    <property type="match status" value="1"/>
</dbReference>
<dbReference type="PANTHER" id="PTHR33154">
    <property type="entry name" value="TRANSCRIPTIONAL REGULATOR, ARSR FAMILY"/>
    <property type="match status" value="1"/>
</dbReference>
<organism evidence="6 7">
    <name type="scientific">Arthrobacter woluwensis</name>
    <dbReference type="NCBI Taxonomy" id="156980"/>
    <lineage>
        <taxon>Bacteria</taxon>
        <taxon>Bacillati</taxon>
        <taxon>Actinomycetota</taxon>
        <taxon>Actinomycetes</taxon>
        <taxon>Micrococcales</taxon>
        <taxon>Micrococcaceae</taxon>
        <taxon>Arthrobacter</taxon>
    </lineage>
</organism>
<dbReference type="GO" id="GO:0003700">
    <property type="term" value="F:DNA-binding transcription factor activity"/>
    <property type="evidence" value="ECO:0007669"/>
    <property type="project" value="InterPro"/>
</dbReference>
<sequence length="171" mass="18019">MVVDDIFAVIAEPTRREILSALRSGDKAVGELVEDLQASQPTVSKHLRVLREAGLVTMRAQGQKRYYSLEREPLRAVQEWLGGLAPVASQARPARQQTAGAPGSRVAPSSAPAVQPAAAAFVQPEADHAEVGGLEAGTVANTGQHLGRAASRAATRAAEVFANLPKLGRKK</sequence>
<feature type="region of interest" description="Disordered" evidence="4">
    <location>
        <begin position="89"/>
        <end position="110"/>
    </location>
</feature>
<dbReference type="SMART" id="SM00418">
    <property type="entry name" value="HTH_ARSR"/>
    <property type="match status" value="1"/>
</dbReference>
<accession>A0A1H4LE73</accession>